<keyword evidence="2" id="KW-1185">Reference proteome</keyword>
<name>A0A9P6AJL1_9AGAM</name>
<dbReference type="AlphaFoldDB" id="A0A9P6AJL1"/>
<dbReference type="Proteomes" id="UP000886523">
    <property type="component" value="Unassembled WGS sequence"/>
</dbReference>
<dbReference type="EMBL" id="MU129092">
    <property type="protein sequence ID" value="KAF9507035.1"/>
    <property type="molecule type" value="Genomic_DNA"/>
</dbReference>
<evidence type="ECO:0000313" key="2">
    <source>
        <dbReference type="Proteomes" id="UP000886523"/>
    </source>
</evidence>
<proteinExistence type="predicted"/>
<reference evidence="1" key="1">
    <citation type="journal article" date="2020" name="Nat. Commun.">
        <title>Large-scale genome sequencing of mycorrhizal fungi provides insights into the early evolution of symbiotic traits.</title>
        <authorList>
            <person name="Miyauchi S."/>
            <person name="Kiss E."/>
            <person name="Kuo A."/>
            <person name="Drula E."/>
            <person name="Kohler A."/>
            <person name="Sanchez-Garcia M."/>
            <person name="Morin E."/>
            <person name="Andreopoulos B."/>
            <person name="Barry K.W."/>
            <person name="Bonito G."/>
            <person name="Buee M."/>
            <person name="Carver A."/>
            <person name="Chen C."/>
            <person name="Cichocki N."/>
            <person name="Clum A."/>
            <person name="Culley D."/>
            <person name="Crous P.W."/>
            <person name="Fauchery L."/>
            <person name="Girlanda M."/>
            <person name="Hayes R.D."/>
            <person name="Keri Z."/>
            <person name="LaButti K."/>
            <person name="Lipzen A."/>
            <person name="Lombard V."/>
            <person name="Magnuson J."/>
            <person name="Maillard F."/>
            <person name="Murat C."/>
            <person name="Nolan M."/>
            <person name="Ohm R.A."/>
            <person name="Pangilinan J."/>
            <person name="Pereira M.F."/>
            <person name="Perotto S."/>
            <person name="Peter M."/>
            <person name="Pfister S."/>
            <person name="Riley R."/>
            <person name="Sitrit Y."/>
            <person name="Stielow J.B."/>
            <person name="Szollosi G."/>
            <person name="Zifcakova L."/>
            <person name="Stursova M."/>
            <person name="Spatafora J.W."/>
            <person name="Tedersoo L."/>
            <person name="Vaario L.M."/>
            <person name="Yamada A."/>
            <person name="Yan M."/>
            <person name="Wang P."/>
            <person name="Xu J."/>
            <person name="Bruns T."/>
            <person name="Baldrian P."/>
            <person name="Vilgalys R."/>
            <person name="Dunand C."/>
            <person name="Henrissat B."/>
            <person name="Grigoriev I.V."/>
            <person name="Hibbett D."/>
            <person name="Nagy L.G."/>
            <person name="Martin F.M."/>
        </authorList>
    </citation>
    <scope>NUCLEOTIDE SEQUENCE</scope>
    <source>
        <strain evidence="1">UP504</strain>
    </source>
</reference>
<accession>A0A9P6AJL1</accession>
<gene>
    <name evidence="1" type="ORF">BS47DRAFT_356676</name>
</gene>
<organism evidence="1 2">
    <name type="scientific">Hydnum rufescens UP504</name>
    <dbReference type="NCBI Taxonomy" id="1448309"/>
    <lineage>
        <taxon>Eukaryota</taxon>
        <taxon>Fungi</taxon>
        <taxon>Dikarya</taxon>
        <taxon>Basidiomycota</taxon>
        <taxon>Agaricomycotina</taxon>
        <taxon>Agaricomycetes</taxon>
        <taxon>Cantharellales</taxon>
        <taxon>Hydnaceae</taxon>
        <taxon>Hydnum</taxon>
    </lineage>
</organism>
<sequence length="100" mass="11502">MPHSATLPAIFDVYPLLPFHHRPRLLVPVCHGHLYPKRIQRNSRTNWILNRQNKASILSHDLLITGQCEHLERRGSPTSFHTSSDSLSVVRRTSILGYIQ</sequence>
<comment type="caution">
    <text evidence="1">The sequence shown here is derived from an EMBL/GenBank/DDBJ whole genome shotgun (WGS) entry which is preliminary data.</text>
</comment>
<evidence type="ECO:0000313" key="1">
    <source>
        <dbReference type="EMBL" id="KAF9507035.1"/>
    </source>
</evidence>
<protein>
    <submittedName>
        <fullName evidence="1">Uncharacterized protein</fullName>
    </submittedName>
</protein>